<evidence type="ECO:0000256" key="3">
    <source>
        <dbReference type="ARBA" id="ARBA00023274"/>
    </source>
</evidence>
<feature type="domain" description="Large ribosomal subunit protein uL5 N-terminal" evidence="5">
    <location>
        <begin position="195"/>
        <end position="248"/>
    </location>
</feature>
<dbReference type="Pfam" id="PF00673">
    <property type="entry name" value="Ribosomal_L5_C"/>
    <property type="match status" value="1"/>
</dbReference>
<dbReference type="GeneID" id="75827829"/>
<dbReference type="GO" id="GO:0006412">
    <property type="term" value="P:translation"/>
    <property type="evidence" value="ECO:0007669"/>
    <property type="project" value="InterPro"/>
</dbReference>
<dbReference type="OrthoDB" id="539541at2759"/>
<dbReference type="InterPro" id="IPR031309">
    <property type="entry name" value="Ribosomal_uL5_C"/>
</dbReference>
<sequence>MACTRESYRIASALLRRQLPIRTAAPGVRRFASTEAEKPSSNQIDDLSELDDASSFNTPAPDAAILDAFKSRPPPVRTGKLPANRYQYHPPKFNRGPLHPVQSPPSSDPIARNFVPGPFNHPRLRHTHDSTIAPDLLTLTYQHHPPGEERVVSTKGELRDWDGSSPYHKNRPKRGPRGPGSDRLALLERDIVFNNIPEIKSVSISMHQPEAARDKEYLNVARAVLQAITGKFTELNFLKKNVVQFQIRKGGIGGVNVTLEGNDAYEFVDKLVTLVLPKIKEWPGVKATSGDDNGNISIGLHKSAMTFFPELEYNFSAYPAKMIPGCYITIQTTATSDRHGRLLLEALGFPFYGKVKN</sequence>
<dbReference type="Proteomes" id="UP001055219">
    <property type="component" value="Unassembled WGS sequence"/>
</dbReference>
<reference evidence="7" key="1">
    <citation type="journal article" date="2021" name="J Fungi (Basel)">
        <title>Genomic and Metabolomic Analyses of the Marine Fungus Emericellopsis cladophorae: Insights into Saltwater Adaptability Mechanisms and Its Biosynthetic Potential.</title>
        <authorList>
            <person name="Goncalves M.F.M."/>
            <person name="Hilario S."/>
            <person name="Van de Peer Y."/>
            <person name="Esteves A.C."/>
            <person name="Alves A."/>
        </authorList>
    </citation>
    <scope>NUCLEOTIDE SEQUENCE</scope>
    <source>
        <strain evidence="7">MUM 19.33</strain>
    </source>
</reference>
<feature type="region of interest" description="Disordered" evidence="4">
    <location>
        <begin position="146"/>
        <end position="182"/>
    </location>
</feature>
<dbReference type="InterPro" id="IPR002132">
    <property type="entry name" value="Ribosomal_uL5"/>
</dbReference>
<evidence type="ECO:0000259" key="6">
    <source>
        <dbReference type="Pfam" id="PF00673"/>
    </source>
</evidence>
<dbReference type="EMBL" id="JAGIXG020000013">
    <property type="protein sequence ID" value="KAI6782453.1"/>
    <property type="molecule type" value="Genomic_DNA"/>
</dbReference>
<dbReference type="GO" id="GO:0003735">
    <property type="term" value="F:structural constituent of ribosome"/>
    <property type="evidence" value="ECO:0007669"/>
    <property type="project" value="InterPro"/>
</dbReference>
<dbReference type="RefSeq" id="XP_051363309.1">
    <property type="nucleotide sequence ID" value="XM_051505273.1"/>
</dbReference>
<name>A0A9P9Y3H1_9HYPO</name>
<dbReference type="InterPro" id="IPR022803">
    <property type="entry name" value="Ribosomal_uL5_dom_sf"/>
</dbReference>
<dbReference type="GO" id="GO:0005840">
    <property type="term" value="C:ribosome"/>
    <property type="evidence" value="ECO:0007669"/>
    <property type="project" value="UniProtKB-KW"/>
</dbReference>
<feature type="domain" description="Large ribosomal subunit protein uL5 C-terminal" evidence="6">
    <location>
        <begin position="254"/>
        <end position="351"/>
    </location>
</feature>
<reference evidence="7" key="2">
    <citation type="submission" date="2022-07" db="EMBL/GenBank/DDBJ databases">
        <authorList>
            <person name="Goncalves M.F.M."/>
            <person name="Hilario S."/>
            <person name="Van De Peer Y."/>
            <person name="Esteves A.C."/>
            <person name="Alves A."/>
        </authorList>
    </citation>
    <scope>NUCLEOTIDE SEQUENCE</scope>
    <source>
        <strain evidence="7">MUM 19.33</strain>
    </source>
</reference>
<feature type="compositionally biased region" description="Basic and acidic residues" evidence="4">
    <location>
        <begin position="146"/>
        <end position="162"/>
    </location>
</feature>
<evidence type="ECO:0000313" key="8">
    <source>
        <dbReference type="Proteomes" id="UP001055219"/>
    </source>
</evidence>
<dbReference type="AlphaFoldDB" id="A0A9P9Y3H1"/>
<accession>A0A9P9Y3H1</accession>
<keyword evidence="3" id="KW-0687">Ribonucleoprotein</keyword>
<feature type="region of interest" description="Disordered" evidence="4">
    <location>
        <begin position="30"/>
        <end position="59"/>
    </location>
</feature>
<comment type="caution">
    <text evidence="7">The sequence shown here is derived from an EMBL/GenBank/DDBJ whole genome shotgun (WGS) entry which is preliminary data.</text>
</comment>
<keyword evidence="8" id="KW-1185">Reference proteome</keyword>
<proteinExistence type="inferred from homology"/>
<dbReference type="InterPro" id="IPR031310">
    <property type="entry name" value="Ribosomal_uL5_N"/>
</dbReference>
<dbReference type="SUPFAM" id="SSF55282">
    <property type="entry name" value="RL5-like"/>
    <property type="match status" value="1"/>
</dbReference>
<dbReference type="Pfam" id="PF00281">
    <property type="entry name" value="Ribosomal_L5"/>
    <property type="match status" value="1"/>
</dbReference>
<evidence type="ECO:0000259" key="5">
    <source>
        <dbReference type="Pfam" id="PF00281"/>
    </source>
</evidence>
<evidence type="ECO:0000256" key="2">
    <source>
        <dbReference type="ARBA" id="ARBA00022980"/>
    </source>
</evidence>
<dbReference type="Gene3D" id="3.30.1440.10">
    <property type="match status" value="1"/>
</dbReference>
<evidence type="ECO:0000256" key="1">
    <source>
        <dbReference type="ARBA" id="ARBA00008553"/>
    </source>
</evidence>
<keyword evidence="2 7" id="KW-0689">Ribosomal protein</keyword>
<evidence type="ECO:0000313" key="7">
    <source>
        <dbReference type="EMBL" id="KAI6782453.1"/>
    </source>
</evidence>
<comment type="similarity">
    <text evidence="1">Belongs to the universal ribosomal protein uL5 family.</text>
</comment>
<protein>
    <submittedName>
        <fullName evidence="7">54S ribosomal protein L7-like protein</fullName>
    </submittedName>
</protein>
<dbReference type="GO" id="GO:1990904">
    <property type="term" value="C:ribonucleoprotein complex"/>
    <property type="evidence" value="ECO:0007669"/>
    <property type="project" value="UniProtKB-KW"/>
</dbReference>
<evidence type="ECO:0000256" key="4">
    <source>
        <dbReference type="SAM" id="MobiDB-lite"/>
    </source>
</evidence>
<gene>
    <name evidence="7" type="ORF">J7T54_001310</name>
</gene>
<dbReference type="PANTHER" id="PTHR11994">
    <property type="entry name" value="60S RIBOSOMAL PROTEIN L11-RELATED"/>
    <property type="match status" value="1"/>
</dbReference>
<organism evidence="7 8">
    <name type="scientific">Emericellopsis cladophorae</name>
    <dbReference type="NCBI Taxonomy" id="2686198"/>
    <lineage>
        <taxon>Eukaryota</taxon>
        <taxon>Fungi</taxon>
        <taxon>Dikarya</taxon>
        <taxon>Ascomycota</taxon>
        <taxon>Pezizomycotina</taxon>
        <taxon>Sordariomycetes</taxon>
        <taxon>Hypocreomycetidae</taxon>
        <taxon>Hypocreales</taxon>
        <taxon>Bionectriaceae</taxon>
        <taxon>Emericellopsis</taxon>
    </lineage>
</organism>